<keyword evidence="1" id="KW-0812">Transmembrane</keyword>
<keyword evidence="1" id="KW-0472">Membrane</keyword>
<gene>
    <name evidence="2" type="ORF">DI563_09185</name>
</gene>
<accession>A0A2W5QB43</accession>
<reference evidence="2 3" key="1">
    <citation type="submission" date="2017-08" db="EMBL/GenBank/DDBJ databases">
        <title>Infants hospitalized years apart are colonized by the same room-sourced microbial strains.</title>
        <authorList>
            <person name="Brooks B."/>
            <person name="Olm M.R."/>
            <person name="Firek B.A."/>
            <person name="Baker R."/>
            <person name="Thomas B.C."/>
            <person name="Morowitz M.J."/>
            <person name="Banfield J.F."/>
        </authorList>
    </citation>
    <scope>NUCLEOTIDE SEQUENCE [LARGE SCALE GENOMIC DNA]</scope>
    <source>
        <strain evidence="2">S2_005_003_R2_41</strain>
    </source>
</reference>
<evidence type="ECO:0000313" key="2">
    <source>
        <dbReference type="EMBL" id="PZQ75601.1"/>
    </source>
</evidence>
<sequence>MANMNQSIQDSWWHERETRPADLTRPHQLELYRRPVGNEVWIKAGLVVGLMLALILTIISAVAK</sequence>
<keyword evidence="1" id="KW-1133">Transmembrane helix</keyword>
<dbReference type="Proteomes" id="UP000249135">
    <property type="component" value="Unassembled WGS sequence"/>
</dbReference>
<evidence type="ECO:0000313" key="3">
    <source>
        <dbReference type="Proteomes" id="UP000249135"/>
    </source>
</evidence>
<dbReference type="AlphaFoldDB" id="A0A2W5QB43"/>
<dbReference type="EMBL" id="QFPP01000081">
    <property type="protein sequence ID" value="PZQ75601.1"/>
    <property type="molecule type" value="Genomic_DNA"/>
</dbReference>
<name>A0A2W5QB43_VARPD</name>
<evidence type="ECO:0000256" key="1">
    <source>
        <dbReference type="SAM" id="Phobius"/>
    </source>
</evidence>
<organism evidence="2 3">
    <name type="scientific">Variovorax paradoxus</name>
    <dbReference type="NCBI Taxonomy" id="34073"/>
    <lineage>
        <taxon>Bacteria</taxon>
        <taxon>Pseudomonadati</taxon>
        <taxon>Pseudomonadota</taxon>
        <taxon>Betaproteobacteria</taxon>
        <taxon>Burkholderiales</taxon>
        <taxon>Comamonadaceae</taxon>
        <taxon>Variovorax</taxon>
    </lineage>
</organism>
<protein>
    <submittedName>
        <fullName evidence="2">Uncharacterized protein</fullName>
    </submittedName>
</protein>
<feature type="transmembrane region" description="Helical" evidence="1">
    <location>
        <begin position="40"/>
        <end position="63"/>
    </location>
</feature>
<proteinExistence type="predicted"/>
<comment type="caution">
    <text evidence="2">The sequence shown here is derived from an EMBL/GenBank/DDBJ whole genome shotgun (WGS) entry which is preliminary data.</text>
</comment>